<feature type="compositionally biased region" description="Basic residues" evidence="1">
    <location>
        <begin position="682"/>
        <end position="691"/>
    </location>
</feature>
<feature type="compositionally biased region" description="Polar residues" evidence="1">
    <location>
        <begin position="651"/>
        <end position="667"/>
    </location>
</feature>
<evidence type="ECO:0000256" key="1">
    <source>
        <dbReference type="SAM" id="MobiDB-lite"/>
    </source>
</evidence>
<organism evidence="2 3">
    <name type="scientific">Imshaugia aleurites</name>
    <dbReference type="NCBI Taxonomy" id="172621"/>
    <lineage>
        <taxon>Eukaryota</taxon>
        <taxon>Fungi</taxon>
        <taxon>Dikarya</taxon>
        <taxon>Ascomycota</taxon>
        <taxon>Pezizomycotina</taxon>
        <taxon>Lecanoromycetes</taxon>
        <taxon>OSLEUM clade</taxon>
        <taxon>Lecanoromycetidae</taxon>
        <taxon>Lecanorales</taxon>
        <taxon>Lecanorineae</taxon>
        <taxon>Parmeliaceae</taxon>
        <taxon>Imshaugia</taxon>
    </lineage>
</organism>
<feature type="region of interest" description="Disordered" evidence="1">
    <location>
        <begin position="482"/>
        <end position="508"/>
    </location>
</feature>
<evidence type="ECO:0008006" key="4">
    <source>
        <dbReference type="Google" id="ProtNLM"/>
    </source>
</evidence>
<feature type="compositionally biased region" description="Basic residues" evidence="1">
    <location>
        <begin position="445"/>
        <end position="467"/>
    </location>
</feature>
<dbReference type="OrthoDB" id="5400647at2759"/>
<feature type="region of interest" description="Disordered" evidence="1">
    <location>
        <begin position="523"/>
        <end position="628"/>
    </location>
</feature>
<feature type="region of interest" description="Disordered" evidence="1">
    <location>
        <begin position="845"/>
        <end position="923"/>
    </location>
</feature>
<proteinExistence type="predicted"/>
<protein>
    <recommendedName>
        <fullName evidence="4">Fungal N-terminal domain-containing protein</fullName>
    </recommendedName>
</protein>
<keyword evidence="3" id="KW-1185">Reference proteome</keyword>
<name>A0A8H3IJ83_9LECA</name>
<evidence type="ECO:0000313" key="3">
    <source>
        <dbReference type="Proteomes" id="UP000664534"/>
    </source>
</evidence>
<evidence type="ECO:0000313" key="2">
    <source>
        <dbReference type="EMBL" id="CAF9930022.1"/>
    </source>
</evidence>
<feature type="compositionally biased region" description="Basic and acidic residues" evidence="1">
    <location>
        <begin position="668"/>
        <end position="681"/>
    </location>
</feature>
<feature type="compositionally biased region" description="Basic and acidic residues" evidence="1">
    <location>
        <begin position="868"/>
        <end position="879"/>
    </location>
</feature>
<dbReference type="Proteomes" id="UP000664534">
    <property type="component" value="Unassembled WGS sequence"/>
</dbReference>
<feature type="region of interest" description="Disordered" evidence="1">
    <location>
        <begin position="403"/>
        <end position="470"/>
    </location>
</feature>
<dbReference type="EMBL" id="CAJPDT010000055">
    <property type="protein sequence ID" value="CAF9930022.1"/>
    <property type="molecule type" value="Genomic_DNA"/>
</dbReference>
<feature type="region of interest" description="Disordered" evidence="1">
    <location>
        <begin position="771"/>
        <end position="832"/>
    </location>
</feature>
<dbReference type="AlphaFoldDB" id="A0A8H3IJ83"/>
<feature type="compositionally biased region" description="Low complexity" evidence="1">
    <location>
        <begin position="433"/>
        <end position="444"/>
    </location>
</feature>
<sequence>MDPVSAVASIVGIVGFGIQIAQILQKEIDAIQTATERVEQIVIEIRATATGLTNLQDFLLQDHEVSLDDRIFNDEGRTEVTHIVRRCNTVFRNITVLVAKSGNGILSSVDQFQRKLEQEHKKDKGAGESSIKLEIELSNLEHLMWPWRLPKIEQYIADLDRLKLSLVLILSVANLAKTKKQKKIKDNDANSEQWDGSQADTLVQDEIFYQDRGLQEAEKKYKIITVGVSPNEGVARSTNGAAQVLISNWPDAPSGRGISSITELHESGIVLEGFVINSDDIEQRVIEIPLNMRSMQDHALKRRRWGSRKPLSVWDAFARLPEYQQEILLTFIAQRKRELYDYSRDSSPLSPQLVLISLNVAKHRWRRFLGVLKGFITFGDENTQTRSTLFFVTARVGESHRNGPEALISSTIPGGTLFNGVGPRREDADDSESTSSGHRSSSPSRSRRRSRVRYSRSRSRSRTRGNRRVLVVSAARGLKAAYKNRRARRLAEERRSRSRSRRRRYSPDSGYDEVYYYRRGGESQVRAARASGADQSTARYNDATAPTVNSSQISRTRLPKPGDPGFDEIRLRRVTTLDETDGDEPSAFPPPPPRREQTVIQSDQLEPYLPPPPPQRTTTFQEGEHRGGKLVGGQALASLGLGSLFHKEQSASRGTENKTAGRNTAARSSRDLRVTRGERSRRDRSRSRSRSRVIAPMRTTWRGRSNSGERRSRRSKRGETIIQMVRKSPERPVIRTYTDDGVPPTQRDKTAVAEYYLKKWTTAYDHVRARNRETRNVTRGASRSRRRSRNGDVPDAGLIEYGDAPVYGNQTGYYPPDPYPPDPYYSDANPYQGAYNPADYGYAGYHPSGTQTTGANAADTSGAPEQKSSAEKETERRENSSASESDNGRRRRHSRNEDDNGSADEEAETRRLSPPPSDTHTVSLAGLVVPSAQRAYAESVPDTGNEKDEFV</sequence>
<feature type="compositionally biased region" description="Polar residues" evidence="1">
    <location>
        <begin position="848"/>
        <end position="859"/>
    </location>
</feature>
<reference evidence="2" key="1">
    <citation type="submission" date="2021-03" db="EMBL/GenBank/DDBJ databases">
        <authorList>
            <person name="Tagirdzhanova G."/>
        </authorList>
    </citation>
    <scope>NUCLEOTIDE SEQUENCE</scope>
</reference>
<feature type="compositionally biased region" description="Polar residues" evidence="1">
    <location>
        <begin position="533"/>
        <end position="555"/>
    </location>
</feature>
<gene>
    <name evidence="2" type="ORF">IMSHALPRED_008069</name>
</gene>
<feature type="region of interest" description="Disordered" evidence="1">
    <location>
        <begin position="647"/>
        <end position="721"/>
    </location>
</feature>
<accession>A0A8H3IJ83</accession>
<comment type="caution">
    <text evidence="2">The sequence shown here is derived from an EMBL/GenBank/DDBJ whole genome shotgun (WGS) entry which is preliminary data.</text>
</comment>